<dbReference type="PATRIC" id="fig|886882.15.peg.5738"/>
<name>E3EL38_PAEPS</name>
<organism evidence="1 2">
    <name type="scientific">Paenibacillus polymyxa (strain SC2)</name>
    <name type="common">Bacillus polymyxa</name>
    <dbReference type="NCBI Taxonomy" id="886882"/>
    <lineage>
        <taxon>Bacteria</taxon>
        <taxon>Bacillati</taxon>
        <taxon>Bacillota</taxon>
        <taxon>Bacilli</taxon>
        <taxon>Bacillales</taxon>
        <taxon>Paenibacillaceae</taxon>
        <taxon>Paenibacillus</taxon>
    </lineage>
</organism>
<dbReference type="HOGENOM" id="CLU_1676140_0_0_9"/>
<geneLocation type="plasmid" evidence="1 2">
    <name>pSC2</name>
</geneLocation>
<proteinExistence type="predicted"/>
<accession>E3EL38</accession>
<dbReference type="KEGG" id="ppm:PPSC2_27130"/>
<evidence type="ECO:0000313" key="2">
    <source>
        <dbReference type="Proteomes" id="UP000006868"/>
    </source>
</evidence>
<dbReference type="AlphaFoldDB" id="E3EL38"/>
<dbReference type="EMBL" id="CP002214">
    <property type="protein sequence ID" value="ADO59600.2"/>
    <property type="molecule type" value="Genomic_DNA"/>
</dbReference>
<protein>
    <submittedName>
        <fullName evidence="1">Uncharacterized protein</fullName>
    </submittedName>
</protein>
<gene>
    <name evidence="1" type="ORF">PPSC2_27130</name>
</gene>
<sequence length="157" mass="17800">MIVYFVAILLIFGVVYGGVPYLQGISPSNQGINKQVHVIHGIYNADVKPLKIGKYTSMSIENLNKNERNFVNTVKRDRGVFQKNDLVILSIGKQSTDQKISFVRQDIRTNEVRIYVKVEEKHNPTQKSYIPYLLGKISIPASIPLSFIDQDTGNLLY</sequence>
<evidence type="ECO:0000313" key="1">
    <source>
        <dbReference type="EMBL" id="ADO59600.2"/>
    </source>
</evidence>
<keyword evidence="1" id="KW-0614">Plasmid</keyword>
<reference evidence="1 2" key="1">
    <citation type="journal article" date="2011" name="J. Bacteriol.">
        <title>Complete genome sequence of Paenibacillus polymyxa SC2, a strain of plant growth-promoting Rhizobacterium with broad-spectrum antimicrobial activity.</title>
        <authorList>
            <person name="Ma M."/>
            <person name="Wang C."/>
            <person name="Ding Y."/>
            <person name="Li L."/>
            <person name="Shen D."/>
            <person name="Jiang X."/>
            <person name="Guan D."/>
            <person name="Cao F."/>
            <person name="Chen H."/>
            <person name="Feng R."/>
            <person name="Wang X."/>
            <person name="Ge Y."/>
            <person name="Yao L."/>
            <person name="Bing X."/>
            <person name="Yang X."/>
            <person name="Li J."/>
            <person name="Du B."/>
        </authorList>
    </citation>
    <scope>NUCLEOTIDE SEQUENCE [LARGE SCALE GENOMIC DNA]</scope>
    <source>
        <strain evidence="1 2">SC2</strain>
        <plasmid evidence="2">pSC2</plasmid>
    </source>
</reference>
<dbReference type="Proteomes" id="UP000006868">
    <property type="component" value="Plasmid pSC2"/>
</dbReference>